<feature type="transmembrane region" description="Helical" evidence="6">
    <location>
        <begin position="71"/>
        <end position="90"/>
    </location>
</feature>
<reference evidence="7" key="2">
    <citation type="journal article" date="2021" name="PeerJ">
        <title>Extensive microbial diversity within the chicken gut microbiome revealed by metagenomics and culture.</title>
        <authorList>
            <person name="Gilroy R."/>
            <person name="Ravi A."/>
            <person name="Getino M."/>
            <person name="Pursley I."/>
            <person name="Horton D.L."/>
            <person name="Alikhan N.F."/>
            <person name="Baker D."/>
            <person name="Gharbi K."/>
            <person name="Hall N."/>
            <person name="Watson M."/>
            <person name="Adriaenssens E.M."/>
            <person name="Foster-Nyarko E."/>
            <person name="Jarju S."/>
            <person name="Secka A."/>
            <person name="Antonio M."/>
            <person name="Oren A."/>
            <person name="Chaudhuri R.R."/>
            <person name="La Ragione R."/>
            <person name="Hildebrand F."/>
            <person name="Pallen M.J."/>
        </authorList>
    </citation>
    <scope>NUCLEOTIDE SEQUENCE</scope>
    <source>
        <strain evidence="7">ChiHjej10B9-9673</strain>
    </source>
</reference>
<name>A0A9D1FD59_9FIRM</name>
<dbReference type="InterPro" id="IPR036995">
    <property type="entry name" value="MPG_sf"/>
</dbReference>
<dbReference type="InterPro" id="IPR003180">
    <property type="entry name" value="MPG"/>
</dbReference>
<evidence type="ECO:0000256" key="2">
    <source>
        <dbReference type="ARBA" id="ARBA00022763"/>
    </source>
</evidence>
<dbReference type="InterPro" id="IPR011034">
    <property type="entry name" value="Formyl_transferase-like_C_sf"/>
</dbReference>
<dbReference type="GO" id="GO:0006284">
    <property type="term" value="P:base-excision repair"/>
    <property type="evidence" value="ECO:0007669"/>
    <property type="project" value="InterPro"/>
</dbReference>
<comment type="similarity">
    <text evidence="1 5">Belongs to the DNA glycosylase MPG family.</text>
</comment>
<dbReference type="PANTHER" id="PTHR10429">
    <property type="entry name" value="DNA-3-METHYLADENINE GLYCOSYLASE"/>
    <property type="match status" value="1"/>
</dbReference>
<protein>
    <recommendedName>
        <fullName evidence="5">Putative 3-methyladenine DNA glycosylase</fullName>
        <ecNumber evidence="5">3.2.2.-</ecNumber>
    </recommendedName>
</protein>
<keyword evidence="4 5" id="KW-0234">DNA repair</keyword>
<keyword evidence="2 5" id="KW-0227">DNA damage</keyword>
<dbReference type="HAMAP" id="MF_00527">
    <property type="entry name" value="3MGH"/>
    <property type="match status" value="1"/>
</dbReference>
<dbReference type="Gene3D" id="3.10.300.10">
    <property type="entry name" value="Methylpurine-DNA glycosylase (MPG)"/>
    <property type="match status" value="2"/>
</dbReference>
<dbReference type="EC" id="3.2.2.-" evidence="5"/>
<gene>
    <name evidence="7" type="ORF">IAC18_04150</name>
</gene>
<dbReference type="GO" id="GO:0003677">
    <property type="term" value="F:DNA binding"/>
    <property type="evidence" value="ECO:0007669"/>
    <property type="project" value="InterPro"/>
</dbReference>
<proteinExistence type="inferred from homology"/>
<dbReference type="AlphaFoldDB" id="A0A9D1FD59"/>
<sequence length="176" mass="19136">MQQAAVTRLPREFFERDALAVAPELVGCRIVRALPDGTENSLVITETEAYCGELDSACHAYRGKTKRNAPLYMRGGVFYVYLCYGIHWLLNAVTGGEGAPQGVLVRACEGFPGPGRLTKALGITGAFTGLPVDGGAELYFAPREGEWELSAAPRVGIAYASPEDRVRPWRFIGREV</sequence>
<evidence type="ECO:0000313" key="8">
    <source>
        <dbReference type="Proteomes" id="UP000824001"/>
    </source>
</evidence>
<evidence type="ECO:0000256" key="6">
    <source>
        <dbReference type="SAM" id="Phobius"/>
    </source>
</evidence>
<keyword evidence="6" id="KW-0472">Membrane</keyword>
<evidence type="ECO:0000256" key="1">
    <source>
        <dbReference type="ARBA" id="ARBA00009232"/>
    </source>
</evidence>
<dbReference type="Proteomes" id="UP000824001">
    <property type="component" value="Unassembled WGS sequence"/>
</dbReference>
<dbReference type="GO" id="GO:0003905">
    <property type="term" value="F:alkylbase DNA N-glycosylase activity"/>
    <property type="evidence" value="ECO:0007669"/>
    <property type="project" value="InterPro"/>
</dbReference>
<dbReference type="CDD" id="cd00540">
    <property type="entry name" value="AAG"/>
    <property type="match status" value="1"/>
</dbReference>
<dbReference type="EMBL" id="DVJK01000114">
    <property type="protein sequence ID" value="HIS66738.1"/>
    <property type="molecule type" value="Genomic_DNA"/>
</dbReference>
<evidence type="ECO:0000313" key="7">
    <source>
        <dbReference type="EMBL" id="HIS66738.1"/>
    </source>
</evidence>
<dbReference type="PANTHER" id="PTHR10429:SF0">
    <property type="entry name" value="DNA-3-METHYLADENINE GLYCOSYLASE"/>
    <property type="match status" value="1"/>
</dbReference>
<comment type="caution">
    <text evidence="7">The sequence shown here is derived from an EMBL/GenBank/DDBJ whole genome shotgun (WGS) entry which is preliminary data.</text>
</comment>
<keyword evidence="3 5" id="KW-0378">Hydrolase</keyword>
<evidence type="ECO:0000256" key="4">
    <source>
        <dbReference type="ARBA" id="ARBA00023204"/>
    </source>
</evidence>
<accession>A0A9D1FD59</accession>
<organism evidence="7 8">
    <name type="scientific">Candidatus Scatomorpha merdipullorum</name>
    <dbReference type="NCBI Taxonomy" id="2840927"/>
    <lineage>
        <taxon>Bacteria</taxon>
        <taxon>Bacillati</taxon>
        <taxon>Bacillota</taxon>
        <taxon>Clostridia</taxon>
        <taxon>Eubacteriales</taxon>
        <taxon>Candidatus Scatomorpha</taxon>
    </lineage>
</organism>
<keyword evidence="6" id="KW-1133">Transmembrane helix</keyword>
<evidence type="ECO:0000256" key="3">
    <source>
        <dbReference type="ARBA" id="ARBA00022801"/>
    </source>
</evidence>
<reference evidence="7" key="1">
    <citation type="submission" date="2020-10" db="EMBL/GenBank/DDBJ databases">
        <authorList>
            <person name="Gilroy R."/>
        </authorList>
    </citation>
    <scope>NUCLEOTIDE SEQUENCE</scope>
    <source>
        <strain evidence="7">ChiHjej10B9-9673</strain>
    </source>
</reference>
<dbReference type="SUPFAM" id="SSF50486">
    <property type="entry name" value="FMT C-terminal domain-like"/>
    <property type="match status" value="1"/>
</dbReference>
<evidence type="ECO:0000256" key="5">
    <source>
        <dbReference type="HAMAP-Rule" id="MF_00527"/>
    </source>
</evidence>
<keyword evidence="6" id="KW-0812">Transmembrane</keyword>
<dbReference type="Pfam" id="PF02245">
    <property type="entry name" value="Pur_DNA_glyco"/>
    <property type="match status" value="2"/>
</dbReference>
<dbReference type="NCBIfam" id="TIGR00567">
    <property type="entry name" value="3mg"/>
    <property type="match status" value="1"/>
</dbReference>